<sequence>MNLQSSTITLVLMLLLISAGVSAQVPAFPGAEGAGKYTIGGRGGKVLYVTSLEDSNEPGTLRWAVAQKGTRTILFQVSGQIRLKSPLRINNGYLTIAGQSAPGDGICISDYETIVSADNVIIRFLRFRLGDETKRAVDALSGYRNENIIIDHCSMSWAIDELSSFYDNKNFTMQWCFITESLKNSVHGKGKHGYGGIWGGHNASFHHNLFAHNDSRNPRFCGSRYSNQSDQERVDFRNNVIYNWGSNNIYAAEGGSYNVINNYYKYGPASNNRSKKRLINPDADNGENKQPAGTYGRFFLTGNYLDGSPEITADNSMGIEMGSTFTKFAPDVTLKDIIAREEFSFLPVTTDKAEEAYEKVLEYGGCALVRDVHDLRYVDNVKNRSYSFEGSAGSTHGLIDSHTDVGGWPEYKTYNSYTDSDNDGIPDGWLEKNYPGKKSNELHSSGYTYLEIYLNSLVNHLMGGNSKVFPFCTRSENEKAEVEFKEDRTGEKIDVFINNLFFTSFIYPETLKKPCLYPILTPSGKFITRGYPLDPRPYERVDHPHHVGLWFNFGNVNGLDFWNNSSAIAPERKKEYGSIRLDSIIELNSQKGKLTTLSSWVDYQEEKLLSEKTTYIFSGVGNEYRFIERTSQLTAEQEVTFRSNKEGFFGLRVDRAFETPEDKPVKRLDVSTKLAEEPFIYNEGVNGVYRNREGLTGEAEVWGKRTPWVALRAQKEGEIITLVILDHEQNPNYPGWPHARGYGLFSMNNLGGDGMDKSADPIEIRLESGESISFRHKLVIGGDLSDEEINNLMYRFNKQ</sequence>
<evidence type="ECO:0000256" key="2">
    <source>
        <dbReference type="ARBA" id="ARBA00023180"/>
    </source>
</evidence>
<dbReference type="Pfam" id="PF14100">
    <property type="entry name" value="DUF6807"/>
    <property type="match status" value="1"/>
</dbReference>
<dbReference type="InterPro" id="IPR029475">
    <property type="entry name" value="DUF6807"/>
</dbReference>
<evidence type="ECO:0000256" key="1">
    <source>
        <dbReference type="ARBA" id="ARBA00022723"/>
    </source>
</evidence>
<dbReference type="KEGG" id="psac:PSM36_3434"/>
<protein>
    <submittedName>
        <fullName evidence="4">Methane oxygenase</fullName>
    </submittedName>
</protein>
<reference evidence="4 5" key="1">
    <citation type="submission" date="2016-08" db="EMBL/GenBank/DDBJ databases">
        <authorList>
            <person name="Seilhamer J.J."/>
        </authorList>
    </citation>
    <scope>NUCLEOTIDE SEQUENCE [LARGE SCALE GENOMIC DNA]</scope>
    <source>
        <strain evidence="4">M3/6</strain>
    </source>
</reference>
<dbReference type="Proteomes" id="UP000187464">
    <property type="component" value="Chromosome I"/>
</dbReference>
<proteinExistence type="predicted"/>
<dbReference type="GO" id="GO:0046872">
    <property type="term" value="F:metal ion binding"/>
    <property type="evidence" value="ECO:0007669"/>
    <property type="project" value="UniProtKB-KW"/>
</dbReference>
<dbReference type="SUPFAM" id="SSF51126">
    <property type="entry name" value="Pectin lyase-like"/>
    <property type="match status" value="1"/>
</dbReference>
<name>A0A1R3TA89_9BACT</name>
<gene>
    <name evidence="4" type="ORF">PSM36_3434</name>
</gene>
<evidence type="ECO:0000313" key="4">
    <source>
        <dbReference type="EMBL" id="SCD22218.1"/>
    </source>
</evidence>
<keyword evidence="5" id="KW-1185">Reference proteome</keyword>
<dbReference type="PANTHER" id="PTHR42970:SF1">
    <property type="entry name" value="PECTATE LYASE C-RELATED"/>
    <property type="match status" value="1"/>
</dbReference>
<dbReference type="PANTHER" id="PTHR42970">
    <property type="entry name" value="PECTATE LYASE C-RELATED"/>
    <property type="match status" value="1"/>
</dbReference>
<dbReference type="AlphaFoldDB" id="A0A1R3TA89"/>
<evidence type="ECO:0000256" key="3">
    <source>
        <dbReference type="SAM" id="SignalP"/>
    </source>
</evidence>
<dbReference type="InterPro" id="IPR012334">
    <property type="entry name" value="Pectin_lyas_fold"/>
</dbReference>
<feature type="signal peptide" evidence="3">
    <location>
        <begin position="1"/>
        <end position="23"/>
    </location>
</feature>
<evidence type="ECO:0000313" key="5">
    <source>
        <dbReference type="Proteomes" id="UP000187464"/>
    </source>
</evidence>
<dbReference type="STRING" id="1642647.PSM36_3434"/>
<dbReference type="RefSeq" id="WP_161947589.1">
    <property type="nucleotide sequence ID" value="NZ_LT605205.1"/>
</dbReference>
<keyword evidence="3" id="KW-0732">Signal</keyword>
<dbReference type="InterPro" id="IPR011050">
    <property type="entry name" value="Pectin_lyase_fold/virulence"/>
</dbReference>
<feature type="chain" id="PRO_5012390470" evidence="3">
    <location>
        <begin position="24"/>
        <end position="799"/>
    </location>
</feature>
<dbReference type="EMBL" id="LT605205">
    <property type="protein sequence ID" value="SCD22218.1"/>
    <property type="molecule type" value="Genomic_DNA"/>
</dbReference>
<keyword evidence="2" id="KW-0325">Glycoprotein</keyword>
<keyword evidence="1" id="KW-0479">Metal-binding</keyword>
<accession>A0A1R3TA89</accession>
<dbReference type="InterPro" id="IPR052063">
    <property type="entry name" value="Polysaccharide_Lyase_1"/>
</dbReference>
<dbReference type="Gene3D" id="2.160.20.10">
    <property type="entry name" value="Single-stranded right-handed beta-helix, Pectin lyase-like"/>
    <property type="match status" value="1"/>
</dbReference>
<organism evidence="4 5">
    <name type="scientific">Proteiniphilum saccharofermentans</name>
    <dbReference type="NCBI Taxonomy" id="1642647"/>
    <lineage>
        <taxon>Bacteria</taxon>
        <taxon>Pseudomonadati</taxon>
        <taxon>Bacteroidota</taxon>
        <taxon>Bacteroidia</taxon>
        <taxon>Bacteroidales</taxon>
        <taxon>Dysgonomonadaceae</taxon>
        <taxon>Proteiniphilum</taxon>
    </lineage>
</organism>